<dbReference type="InterPro" id="IPR028081">
    <property type="entry name" value="Leu-bd"/>
</dbReference>
<proteinExistence type="inferred from homology"/>
<keyword evidence="2" id="KW-0732">Signal</keyword>
<dbReference type="PANTHER" id="PTHR30483">
    <property type="entry name" value="LEUCINE-SPECIFIC-BINDING PROTEIN"/>
    <property type="match status" value="1"/>
</dbReference>
<accession>A0A2W2H064</accession>
<dbReference type="InterPro" id="IPR028082">
    <property type="entry name" value="Peripla_BP_I"/>
</dbReference>
<dbReference type="PANTHER" id="PTHR30483:SF6">
    <property type="entry name" value="PERIPLASMIC BINDING PROTEIN OF ABC TRANSPORTER FOR NATURAL AMINO ACIDS"/>
    <property type="match status" value="1"/>
</dbReference>
<evidence type="ECO:0000256" key="3">
    <source>
        <dbReference type="SAM" id="MobiDB-lite"/>
    </source>
</evidence>
<dbReference type="AlphaFoldDB" id="A0A2W2H064"/>
<dbReference type="InterPro" id="IPR051010">
    <property type="entry name" value="BCAA_transport"/>
</dbReference>
<name>A0A2W2H064_9ACTN</name>
<gene>
    <name evidence="5" type="ORF">C1I98_05080</name>
</gene>
<evidence type="ECO:0000256" key="1">
    <source>
        <dbReference type="ARBA" id="ARBA00010062"/>
    </source>
</evidence>
<dbReference type="SUPFAM" id="SSF53822">
    <property type="entry name" value="Periplasmic binding protein-like I"/>
    <property type="match status" value="1"/>
</dbReference>
<organism evidence="5 6">
    <name type="scientific">Spongiactinospora gelatinilytica</name>
    <dbReference type="NCBI Taxonomy" id="2666298"/>
    <lineage>
        <taxon>Bacteria</taxon>
        <taxon>Bacillati</taxon>
        <taxon>Actinomycetota</taxon>
        <taxon>Actinomycetes</taxon>
        <taxon>Streptosporangiales</taxon>
        <taxon>Streptosporangiaceae</taxon>
        <taxon>Spongiactinospora</taxon>
    </lineage>
</organism>
<evidence type="ECO:0000256" key="2">
    <source>
        <dbReference type="ARBA" id="ARBA00022729"/>
    </source>
</evidence>
<evidence type="ECO:0000313" key="6">
    <source>
        <dbReference type="Proteomes" id="UP000248544"/>
    </source>
</evidence>
<keyword evidence="6" id="KW-1185">Reference proteome</keyword>
<dbReference type="Pfam" id="PF13458">
    <property type="entry name" value="Peripla_BP_6"/>
    <property type="match status" value="1"/>
</dbReference>
<feature type="region of interest" description="Disordered" evidence="3">
    <location>
        <begin position="1"/>
        <end position="27"/>
    </location>
</feature>
<dbReference type="EMBL" id="POUA01000023">
    <property type="protein sequence ID" value="PZG54001.1"/>
    <property type="molecule type" value="Genomic_DNA"/>
</dbReference>
<evidence type="ECO:0000259" key="4">
    <source>
        <dbReference type="Pfam" id="PF13458"/>
    </source>
</evidence>
<sequence length="489" mass="52213">METHRCSGAGRTIRSGQLPATRDPVFPGGGRASCALEERPRCPGDERCPRTPSTKEFAVRDIPTGGLGRRSFLSGAAALGGASLVSACGGLKGTGGSSSDVLKIGYVSPQTGPLAGFATADNFVVKQIQQAVRGGFTAGGVKRRIEIVVKDTQSNPNRATEVTRQLINSDKVDLIVGSSTPDTTNPVADQCEANGIPNVTTIAPWEAWFHGRGGKPGEGFKYTTLFFFGMQEFADCFFPMWDRADVSSKNVAALWPNDTDANAFRQGLGPMMKKSGYTPVDGGAYQNGATDFTAQIATFKESGADLFTCTPIPPDFQTFWKQARQQGFKPKLATVAKVMLFPSEAEALGGLAANIATDFWWSPAHPYKSVLDGKSAKQLADDFAAETGKQWTQALGSVYSLFEIAIQAFKEASDPKDRDEVAAKLRGMKIRCMSGDLDFTAGPQPGIALQHPVGGQWRKGERFPWDVVIVDNSANKAVPIGGDLLPTNA</sequence>
<reference evidence="5 6" key="1">
    <citation type="submission" date="2018-01" db="EMBL/GenBank/DDBJ databases">
        <title>Draft genome sequence of Sphaerisporangium sp. 7K107.</title>
        <authorList>
            <person name="Sahin N."/>
            <person name="Saygin H."/>
            <person name="Ay H."/>
        </authorList>
    </citation>
    <scope>NUCLEOTIDE SEQUENCE [LARGE SCALE GENOMIC DNA]</scope>
    <source>
        <strain evidence="5 6">7K107</strain>
    </source>
</reference>
<comment type="caution">
    <text evidence="5">The sequence shown here is derived from an EMBL/GenBank/DDBJ whole genome shotgun (WGS) entry which is preliminary data.</text>
</comment>
<dbReference type="Gene3D" id="3.40.50.2300">
    <property type="match status" value="2"/>
</dbReference>
<dbReference type="CDD" id="cd06337">
    <property type="entry name" value="PBP1_ABC_ligand_binding-like"/>
    <property type="match status" value="1"/>
</dbReference>
<dbReference type="Proteomes" id="UP000248544">
    <property type="component" value="Unassembled WGS sequence"/>
</dbReference>
<protein>
    <submittedName>
        <fullName evidence="5">ABC transporter substrate-binding protein</fullName>
    </submittedName>
</protein>
<feature type="domain" description="Leucine-binding protein" evidence="4">
    <location>
        <begin position="102"/>
        <end position="441"/>
    </location>
</feature>
<evidence type="ECO:0000313" key="5">
    <source>
        <dbReference type="EMBL" id="PZG54001.1"/>
    </source>
</evidence>
<comment type="similarity">
    <text evidence="1">Belongs to the leucine-binding protein family.</text>
</comment>